<sequence length="219" mass="23741">MSLTLRYLTFLVGLFVMSIGIALSVYALIGTTPISAIPLVMSYATPLSLGFYTVAINVVLFFVQILILRRKFELIQILQIPAAFAFGALCDLSVWLLRGLDGVAEGNYLIQVALSVAGSVVLGVGVWLQVTPRVLTLAGDGTAVAIARVTKRPFSSVKILFDSSLVVIAVILSLIFFMELRGVREGTILAAWLVGYVVRLLHRFVTWPAILSRPGVQDS</sequence>
<evidence type="ECO:0000313" key="2">
    <source>
        <dbReference type="EMBL" id="MDJ1370783.1"/>
    </source>
</evidence>
<dbReference type="PANTHER" id="PTHR40078:SF1">
    <property type="entry name" value="INTEGRAL MEMBRANE PROTEIN"/>
    <property type="match status" value="1"/>
</dbReference>
<feature type="transmembrane region" description="Helical" evidence="1">
    <location>
        <begin position="189"/>
        <end position="211"/>
    </location>
</feature>
<feature type="transmembrane region" description="Helical" evidence="1">
    <location>
        <begin position="75"/>
        <end position="96"/>
    </location>
</feature>
<keyword evidence="1" id="KW-0472">Membrane</keyword>
<keyword evidence="1" id="KW-0812">Transmembrane</keyword>
<feature type="transmembrane region" description="Helical" evidence="1">
    <location>
        <begin position="159"/>
        <end position="177"/>
    </location>
</feature>
<reference evidence="2" key="1">
    <citation type="submission" date="2018-03" db="EMBL/GenBank/DDBJ databases">
        <authorList>
            <person name="Nunes O.C."/>
            <person name="Lopes A.R."/>
            <person name="Froufe H."/>
            <person name="Munoz-Merida A."/>
            <person name="Barroso C."/>
            <person name="Egas C."/>
        </authorList>
    </citation>
    <scope>NUCLEOTIDE SEQUENCE</scope>
    <source>
        <strain evidence="2">ON4</strain>
    </source>
</reference>
<keyword evidence="1" id="KW-1133">Transmembrane helix</keyword>
<feature type="transmembrane region" description="Helical" evidence="1">
    <location>
        <begin position="49"/>
        <end position="68"/>
    </location>
</feature>
<accession>A0ABT7C6Q4</accession>
<feature type="transmembrane region" description="Helical" evidence="1">
    <location>
        <begin position="108"/>
        <end position="128"/>
    </location>
</feature>
<name>A0ABT7C6Q4_9MICO</name>
<organism evidence="2 3">
    <name type="scientific">Gulosibacter molinativorax</name>
    <dbReference type="NCBI Taxonomy" id="256821"/>
    <lineage>
        <taxon>Bacteria</taxon>
        <taxon>Bacillati</taxon>
        <taxon>Actinomycetota</taxon>
        <taxon>Actinomycetes</taxon>
        <taxon>Micrococcales</taxon>
        <taxon>Microbacteriaceae</taxon>
        <taxon>Gulosibacter</taxon>
    </lineage>
</organism>
<reference evidence="2" key="2">
    <citation type="journal article" date="2022" name="Sci. Rep.">
        <title>In silico prediction of the enzymes involved in the degradation of the herbicide molinate by Gulosibacter molinativorax ON4T.</title>
        <authorList>
            <person name="Lopes A.R."/>
            <person name="Bunin E."/>
            <person name="Viana A.T."/>
            <person name="Froufe H."/>
            <person name="Munoz-Merida A."/>
            <person name="Pinho D."/>
            <person name="Figueiredo J."/>
            <person name="Barroso C."/>
            <person name="Vaz-Moreira I."/>
            <person name="Bellanger X."/>
            <person name="Egas C."/>
            <person name="Nunes O.C."/>
        </authorList>
    </citation>
    <scope>NUCLEOTIDE SEQUENCE</scope>
    <source>
        <strain evidence="2">ON4</strain>
    </source>
</reference>
<dbReference type="EMBL" id="PXVD01000006">
    <property type="protein sequence ID" value="MDJ1370783.1"/>
    <property type="molecule type" value="Genomic_DNA"/>
</dbReference>
<proteinExistence type="predicted"/>
<evidence type="ECO:0000256" key="1">
    <source>
        <dbReference type="SAM" id="Phobius"/>
    </source>
</evidence>
<comment type="caution">
    <text evidence="2">The sequence shown here is derived from an EMBL/GenBank/DDBJ whole genome shotgun (WGS) entry which is preliminary data.</text>
</comment>
<gene>
    <name evidence="2" type="ORF">C7K25_05300</name>
</gene>
<dbReference type="Proteomes" id="UP001170379">
    <property type="component" value="Unassembled WGS sequence"/>
</dbReference>
<keyword evidence="3" id="KW-1185">Reference proteome</keyword>
<evidence type="ECO:0000313" key="3">
    <source>
        <dbReference type="Proteomes" id="UP001170379"/>
    </source>
</evidence>
<protein>
    <recommendedName>
        <fullName evidence="4">YitT family protein</fullName>
    </recommendedName>
</protein>
<dbReference type="PANTHER" id="PTHR40078">
    <property type="entry name" value="INTEGRAL MEMBRANE PROTEIN-RELATED"/>
    <property type="match status" value="1"/>
</dbReference>
<dbReference type="Pfam" id="PF19700">
    <property type="entry name" value="DUF6198"/>
    <property type="match status" value="1"/>
</dbReference>
<dbReference type="InterPro" id="IPR038750">
    <property type="entry name" value="YczE/YyaS-like"/>
</dbReference>
<feature type="transmembrane region" description="Helical" evidence="1">
    <location>
        <begin position="7"/>
        <end position="29"/>
    </location>
</feature>
<evidence type="ECO:0008006" key="4">
    <source>
        <dbReference type="Google" id="ProtNLM"/>
    </source>
</evidence>